<sequence length="403" mass="44118">MADSPKVSVIIPVYNAVDHLPECLQSIADQTIGFANIEVVAVDDGSTDGSGALLDAWAERYPGRIRVTHQANSGAPGGPRNRAIEMAEGEFLFFADPDDYLGGEALARMVAAAERNDSDVVLGKIKGVGRKAPVTPFRENVEGGDVFTTKAVWTLTAHKIFRRSLVMEHGLRFAEGLRLAEEQVFIVPAYLLARSISVVSDYDCYYLVRRDDFPHLTQQAPDPVAFYDNVRDVLNIVTAHVPPGEQRNTLLYRWLTLEVLGRFGNGFAGLPQETRAHHMRLADELLRDFFPEELVSQLPPLASLRCLLISEGRLEQLTALTTLVPKPKPERKARPTTDSGPQPATEQHAGPQPAPAVGGPRVDVRPVRGRSALTRILAVGRRRIRGRGADLVPGAATEPVRLP</sequence>
<keyword evidence="4" id="KW-0808">Transferase</keyword>
<feature type="domain" description="TarS/TarP linker" evidence="3">
    <location>
        <begin position="223"/>
        <end position="320"/>
    </location>
</feature>
<organism evidence="4 5">
    <name type="scientific">Streptomyces coelicoflavus</name>
    <dbReference type="NCBI Taxonomy" id="285562"/>
    <lineage>
        <taxon>Bacteria</taxon>
        <taxon>Bacillati</taxon>
        <taxon>Actinomycetota</taxon>
        <taxon>Actinomycetes</taxon>
        <taxon>Kitasatosporales</taxon>
        <taxon>Streptomycetaceae</taxon>
        <taxon>Streptomyces</taxon>
    </lineage>
</organism>
<dbReference type="GO" id="GO:0016758">
    <property type="term" value="F:hexosyltransferase activity"/>
    <property type="evidence" value="ECO:0007669"/>
    <property type="project" value="UniProtKB-ARBA"/>
</dbReference>
<dbReference type="Proteomes" id="UP000470446">
    <property type="component" value="Unassembled WGS sequence"/>
</dbReference>
<evidence type="ECO:0000256" key="1">
    <source>
        <dbReference type="SAM" id="MobiDB-lite"/>
    </source>
</evidence>
<dbReference type="InterPro" id="IPR001173">
    <property type="entry name" value="Glyco_trans_2-like"/>
</dbReference>
<evidence type="ECO:0000313" key="5">
    <source>
        <dbReference type="Proteomes" id="UP000470446"/>
    </source>
</evidence>
<dbReference type="InterPro" id="IPR054028">
    <property type="entry name" value="TarS/TarP_linker"/>
</dbReference>
<name>A0A7K3PH31_9ACTN</name>
<feature type="region of interest" description="Disordered" evidence="1">
    <location>
        <begin position="320"/>
        <end position="365"/>
    </location>
</feature>
<proteinExistence type="predicted"/>
<dbReference type="PANTHER" id="PTHR22916:SF3">
    <property type="entry name" value="UDP-GLCNAC:BETAGAL BETA-1,3-N-ACETYLGLUCOSAMINYLTRANSFERASE-LIKE PROTEIN 1"/>
    <property type="match status" value="1"/>
</dbReference>
<feature type="compositionally biased region" description="Polar residues" evidence="1">
    <location>
        <begin position="336"/>
        <end position="345"/>
    </location>
</feature>
<dbReference type="CDD" id="cd00761">
    <property type="entry name" value="Glyco_tranf_GTA_type"/>
    <property type="match status" value="1"/>
</dbReference>
<dbReference type="SUPFAM" id="SSF53448">
    <property type="entry name" value="Nucleotide-diphospho-sugar transferases"/>
    <property type="match status" value="1"/>
</dbReference>
<evidence type="ECO:0000259" key="2">
    <source>
        <dbReference type="Pfam" id="PF00535"/>
    </source>
</evidence>
<dbReference type="Pfam" id="PF00535">
    <property type="entry name" value="Glycos_transf_2"/>
    <property type="match status" value="1"/>
</dbReference>
<dbReference type="PANTHER" id="PTHR22916">
    <property type="entry name" value="GLYCOSYLTRANSFERASE"/>
    <property type="match status" value="1"/>
</dbReference>
<dbReference type="Gene3D" id="3.90.550.10">
    <property type="entry name" value="Spore Coat Polysaccharide Biosynthesis Protein SpsA, Chain A"/>
    <property type="match status" value="1"/>
</dbReference>
<dbReference type="InterPro" id="IPR029044">
    <property type="entry name" value="Nucleotide-diphossugar_trans"/>
</dbReference>
<comment type="caution">
    <text evidence="4">The sequence shown here is derived from an EMBL/GenBank/DDBJ whole genome shotgun (WGS) entry which is preliminary data.</text>
</comment>
<dbReference type="EMBL" id="JAAGMA010000258">
    <property type="protein sequence ID" value="NEB09280.1"/>
    <property type="molecule type" value="Genomic_DNA"/>
</dbReference>
<feature type="compositionally biased region" description="Low complexity" evidence="1">
    <location>
        <begin position="349"/>
        <end position="361"/>
    </location>
</feature>
<gene>
    <name evidence="4" type="ORF">G3I32_10430</name>
</gene>
<evidence type="ECO:0000259" key="3">
    <source>
        <dbReference type="Pfam" id="PF22181"/>
    </source>
</evidence>
<reference evidence="4 5" key="1">
    <citation type="submission" date="2020-01" db="EMBL/GenBank/DDBJ databases">
        <title>Insect and environment-associated Actinomycetes.</title>
        <authorList>
            <person name="Currrie C."/>
            <person name="Chevrette M."/>
            <person name="Carlson C."/>
            <person name="Stubbendieck R."/>
            <person name="Wendt-Pienkowski E."/>
        </authorList>
    </citation>
    <scope>NUCLEOTIDE SEQUENCE [LARGE SCALE GENOMIC DNA]</scope>
    <source>
        <strain evidence="4 5">SID14163</strain>
    </source>
</reference>
<feature type="domain" description="Glycosyltransferase 2-like" evidence="2">
    <location>
        <begin position="8"/>
        <end position="140"/>
    </location>
</feature>
<dbReference type="AlphaFoldDB" id="A0A7K3PH31"/>
<dbReference type="RefSeq" id="WP_164244951.1">
    <property type="nucleotide sequence ID" value="NZ_JAAGMA010000258.1"/>
</dbReference>
<accession>A0A7K3PH31</accession>
<dbReference type="Pfam" id="PF22181">
    <property type="entry name" value="TarS_linker"/>
    <property type="match status" value="1"/>
</dbReference>
<evidence type="ECO:0000313" key="4">
    <source>
        <dbReference type="EMBL" id="NEB09280.1"/>
    </source>
</evidence>
<protein>
    <submittedName>
        <fullName evidence="4">Glycosyltransferase</fullName>
    </submittedName>
</protein>